<comment type="caution">
    <text evidence="2">The sequence shown here is derived from an EMBL/GenBank/DDBJ whole genome shotgun (WGS) entry which is preliminary data.</text>
</comment>
<proteinExistence type="predicted"/>
<gene>
    <name evidence="2" type="ORF">ACFPP6_30635</name>
</gene>
<protein>
    <submittedName>
        <fullName evidence="2">Uncharacterized protein</fullName>
    </submittedName>
</protein>
<dbReference type="Proteomes" id="UP001596222">
    <property type="component" value="Unassembled WGS sequence"/>
</dbReference>
<evidence type="ECO:0000313" key="2">
    <source>
        <dbReference type="EMBL" id="MFC5149031.1"/>
    </source>
</evidence>
<name>A0ABW0A8K2_9ACTN</name>
<dbReference type="RefSeq" id="WP_382049351.1">
    <property type="nucleotide sequence ID" value="NZ_JBHSKJ010000022.1"/>
</dbReference>
<feature type="region of interest" description="Disordered" evidence="1">
    <location>
        <begin position="1"/>
        <end position="55"/>
    </location>
</feature>
<evidence type="ECO:0000313" key="3">
    <source>
        <dbReference type="Proteomes" id="UP001596222"/>
    </source>
</evidence>
<keyword evidence="3" id="KW-1185">Reference proteome</keyword>
<sequence>MAVEQSPGTPASPERIDRTLRKGGVSKSVLSLEPAGSQLTGRAARRARQRAAKKK</sequence>
<evidence type="ECO:0000256" key="1">
    <source>
        <dbReference type="SAM" id="MobiDB-lite"/>
    </source>
</evidence>
<dbReference type="EMBL" id="JBHSKJ010000022">
    <property type="protein sequence ID" value="MFC5149031.1"/>
    <property type="molecule type" value="Genomic_DNA"/>
</dbReference>
<organism evidence="2 3">
    <name type="scientific">Streptomyces aureoversilis</name>
    <dbReference type="NCBI Taxonomy" id="67277"/>
    <lineage>
        <taxon>Bacteria</taxon>
        <taxon>Bacillati</taxon>
        <taxon>Actinomycetota</taxon>
        <taxon>Actinomycetes</taxon>
        <taxon>Kitasatosporales</taxon>
        <taxon>Streptomycetaceae</taxon>
        <taxon>Streptomyces</taxon>
    </lineage>
</organism>
<reference evidence="3" key="1">
    <citation type="journal article" date="2019" name="Int. J. Syst. Evol. Microbiol.">
        <title>The Global Catalogue of Microorganisms (GCM) 10K type strain sequencing project: providing services to taxonomists for standard genome sequencing and annotation.</title>
        <authorList>
            <consortium name="The Broad Institute Genomics Platform"/>
            <consortium name="The Broad Institute Genome Sequencing Center for Infectious Disease"/>
            <person name="Wu L."/>
            <person name="Ma J."/>
        </authorList>
    </citation>
    <scope>NUCLEOTIDE SEQUENCE [LARGE SCALE GENOMIC DNA]</scope>
    <source>
        <strain evidence="3">CGMCC 4.1641</strain>
    </source>
</reference>
<feature type="compositionally biased region" description="Basic residues" evidence="1">
    <location>
        <begin position="43"/>
        <end position="55"/>
    </location>
</feature>
<accession>A0ABW0A8K2</accession>